<evidence type="ECO:0000256" key="1">
    <source>
        <dbReference type="ARBA" id="ARBA00022670"/>
    </source>
</evidence>
<evidence type="ECO:0000313" key="6">
    <source>
        <dbReference type="EMBL" id="GIJ54950.1"/>
    </source>
</evidence>
<dbReference type="GO" id="GO:0004252">
    <property type="term" value="F:serine-type endopeptidase activity"/>
    <property type="evidence" value="ECO:0007669"/>
    <property type="project" value="InterPro"/>
</dbReference>
<sequence length="500" mass="52035">MLTAGLLTADPLTPTAAHADPPPVRGTDTAESLVAHFAEGPAYVDKSAVTACAVTDPVSGEPPQAVAYRLDRIAIRTWLDEPDVRTRLRSALDANGGAGIGIDTIGKVEFPDLTADHTVQPVWYAELEHAAPAALIRTARALWTPPLMTAAPVYLMAPNGGDTDGGPLESWPNGPPEPTTVLPPDRADAIGAGTTIAVYDMGMPVRERGNWPPNVTRLDGSDVEIVDAEAPALVADRIWNGHSVAIADVLNTVAPGASVEAVRITEPSGVPTEESATRRMASTLSRAHDLTRSPDLAVAAFGTPGCAIDPLNPTRGDLVPLGLQMVADAVDHYRETLIVASAGNRNTSRRYYPAAFGHESVLSVGALDTTEGAENGGWTSRSRSGRRADFSNFGTWVEAWAPGVDLSTRHLIGVSFAVDTDPVMGQALVDGTSYAGPYVAALFAQYLAANPGTPAYRAWPDIAAAGAKCSSAVGGGVAVTLTTLDAKPNTPPDPGLPPMC</sequence>
<protein>
    <recommendedName>
        <fullName evidence="5">Peptidase S8/S53 domain-containing protein</fullName>
    </recommendedName>
</protein>
<feature type="domain" description="Peptidase S8/S53" evidence="5">
    <location>
        <begin position="250"/>
        <end position="452"/>
    </location>
</feature>
<gene>
    <name evidence="6" type="ORF">Vau01_024660</name>
</gene>
<keyword evidence="7" id="KW-1185">Reference proteome</keyword>
<proteinExistence type="predicted"/>
<comment type="caution">
    <text evidence="6">The sequence shown here is derived from an EMBL/GenBank/DDBJ whole genome shotgun (WGS) entry which is preliminary data.</text>
</comment>
<keyword evidence="3" id="KW-0720">Serine protease</keyword>
<organism evidence="6 7">
    <name type="scientific">Virgisporangium aurantiacum</name>
    <dbReference type="NCBI Taxonomy" id="175570"/>
    <lineage>
        <taxon>Bacteria</taxon>
        <taxon>Bacillati</taxon>
        <taxon>Actinomycetota</taxon>
        <taxon>Actinomycetes</taxon>
        <taxon>Micromonosporales</taxon>
        <taxon>Micromonosporaceae</taxon>
        <taxon>Virgisporangium</taxon>
    </lineage>
</organism>
<evidence type="ECO:0000256" key="4">
    <source>
        <dbReference type="SAM" id="MobiDB-lite"/>
    </source>
</evidence>
<dbReference type="PROSITE" id="PS00138">
    <property type="entry name" value="SUBTILASE_SER"/>
    <property type="match status" value="1"/>
</dbReference>
<dbReference type="InterPro" id="IPR023828">
    <property type="entry name" value="Peptidase_S8_Ser-AS"/>
</dbReference>
<dbReference type="Proteomes" id="UP000612585">
    <property type="component" value="Unassembled WGS sequence"/>
</dbReference>
<dbReference type="InterPro" id="IPR000209">
    <property type="entry name" value="Peptidase_S8/S53_dom"/>
</dbReference>
<dbReference type="InterPro" id="IPR036852">
    <property type="entry name" value="Peptidase_S8/S53_dom_sf"/>
</dbReference>
<dbReference type="Pfam" id="PF00082">
    <property type="entry name" value="Peptidase_S8"/>
    <property type="match status" value="1"/>
</dbReference>
<name>A0A8J3Z4S8_9ACTN</name>
<dbReference type="Gene3D" id="3.40.50.200">
    <property type="entry name" value="Peptidase S8/S53 domain"/>
    <property type="match status" value="1"/>
</dbReference>
<accession>A0A8J3Z4S8</accession>
<feature type="region of interest" description="Disordered" evidence="4">
    <location>
        <begin position="1"/>
        <end position="28"/>
    </location>
</feature>
<evidence type="ECO:0000313" key="7">
    <source>
        <dbReference type="Proteomes" id="UP000612585"/>
    </source>
</evidence>
<keyword evidence="1" id="KW-0645">Protease</keyword>
<dbReference type="EMBL" id="BOPG01000012">
    <property type="protein sequence ID" value="GIJ54950.1"/>
    <property type="molecule type" value="Genomic_DNA"/>
</dbReference>
<dbReference type="SUPFAM" id="SSF52743">
    <property type="entry name" value="Subtilisin-like"/>
    <property type="match status" value="1"/>
</dbReference>
<keyword evidence="2" id="KW-0378">Hydrolase</keyword>
<evidence type="ECO:0000256" key="2">
    <source>
        <dbReference type="ARBA" id="ARBA00022801"/>
    </source>
</evidence>
<reference evidence="6" key="1">
    <citation type="submission" date="2021-01" db="EMBL/GenBank/DDBJ databases">
        <title>Whole genome shotgun sequence of Virgisporangium aurantiacum NBRC 16421.</title>
        <authorList>
            <person name="Komaki H."/>
            <person name="Tamura T."/>
        </authorList>
    </citation>
    <scope>NUCLEOTIDE SEQUENCE</scope>
    <source>
        <strain evidence="6">NBRC 16421</strain>
    </source>
</reference>
<evidence type="ECO:0000256" key="3">
    <source>
        <dbReference type="ARBA" id="ARBA00022825"/>
    </source>
</evidence>
<dbReference type="AlphaFoldDB" id="A0A8J3Z4S8"/>
<dbReference type="GO" id="GO:0006508">
    <property type="term" value="P:proteolysis"/>
    <property type="evidence" value="ECO:0007669"/>
    <property type="project" value="UniProtKB-KW"/>
</dbReference>
<evidence type="ECO:0000259" key="5">
    <source>
        <dbReference type="Pfam" id="PF00082"/>
    </source>
</evidence>